<dbReference type="AlphaFoldDB" id="A0A3S3QR52"/>
<dbReference type="EMBL" id="MTKP01000336">
    <property type="protein sequence ID" value="RWX45276.1"/>
    <property type="molecule type" value="Genomic_DNA"/>
</dbReference>
<feature type="chain" id="PRO_5018706007" description="DUF5666 domain-containing protein" evidence="2">
    <location>
        <begin position="23"/>
        <end position="108"/>
    </location>
</feature>
<feature type="compositionally biased region" description="Basic and acidic residues" evidence="1">
    <location>
        <begin position="94"/>
        <end position="108"/>
    </location>
</feature>
<organism evidence="3 4">
    <name type="scientific">Candidatus Electrothrix communis</name>
    <dbReference type="NCBI Taxonomy" id="1859133"/>
    <lineage>
        <taxon>Bacteria</taxon>
        <taxon>Pseudomonadati</taxon>
        <taxon>Thermodesulfobacteriota</taxon>
        <taxon>Desulfobulbia</taxon>
        <taxon>Desulfobulbales</taxon>
        <taxon>Desulfobulbaceae</taxon>
        <taxon>Candidatus Electrothrix</taxon>
    </lineage>
</organism>
<evidence type="ECO:0000313" key="3">
    <source>
        <dbReference type="EMBL" id="RWX45276.1"/>
    </source>
</evidence>
<reference evidence="3 4" key="1">
    <citation type="submission" date="2017-01" db="EMBL/GenBank/DDBJ databases">
        <title>The cable genome- insights into the physiology and evolution of filamentous bacteria capable of sulfide oxidation via long distance electron transfer.</title>
        <authorList>
            <person name="Schreiber L."/>
            <person name="Bjerg J.T."/>
            <person name="Boggild A."/>
            <person name="Van De Vossenberg J."/>
            <person name="Meysman F."/>
            <person name="Nielsen L.P."/>
            <person name="Schramm A."/>
            <person name="Kjeldsen K.U."/>
        </authorList>
    </citation>
    <scope>NUCLEOTIDE SEQUENCE [LARGE SCALE GENOMIC DNA]</scope>
    <source>
        <strain evidence="3">A1</strain>
    </source>
</reference>
<protein>
    <recommendedName>
        <fullName evidence="5">DUF5666 domain-containing protein</fullName>
    </recommendedName>
</protein>
<keyword evidence="4" id="KW-1185">Reference proteome</keyword>
<feature type="region of interest" description="Disordered" evidence="1">
    <location>
        <begin position="22"/>
        <end position="108"/>
    </location>
</feature>
<accession>A0A3S3QR52</accession>
<feature type="compositionally biased region" description="Basic and acidic residues" evidence="1">
    <location>
        <begin position="72"/>
        <end position="87"/>
    </location>
</feature>
<keyword evidence="2" id="KW-0732">Signal</keyword>
<gene>
    <name evidence="3" type="ORF">VT98_13362</name>
</gene>
<feature type="signal peptide" evidence="2">
    <location>
        <begin position="1"/>
        <end position="22"/>
    </location>
</feature>
<sequence>MKKQTAIFVLALLSICSVHAFAADDSRRGKGGEGRHHQPPSEAYTACEGMKSGDQAELTGPRGDTVTGTCVQEKDGDRLFLRPDRPPKGSKPPEGSKDRRGGEKQPRN</sequence>
<evidence type="ECO:0000313" key="4">
    <source>
        <dbReference type="Proteomes" id="UP000288086"/>
    </source>
</evidence>
<evidence type="ECO:0000256" key="2">
    <source>
        <dbReference type="SAM" id="SignalP"/>
    </source>
</evidence>
<name>A0A3S3QR52_9BACT</name>
<evidence type="ECO:0008006" key="5">
    <source>
        <dbReference type="Google" id="ProtNLM"/>
    </source>
</evidence>
<comment type="caution">
    <text evidence="3">The sequence shown here is derived from an EMBL/GenBank/DDBJ whole genome shotgun (WGS) entry which is preliminary data.</text>
</comment>
<dbReference type="Proteomes" id="UP000288086">
    <property type="component" value="Unassembled WGS sequence"/>
</dbReference>
<evidence type="ECO:0000256" key="1">
    <source>
        <dbReference type="SAM" id="MobiDB-lite"/>
    </source>
</evidence>
<proteinExistence type="predicted"/>
<feature type="compositionally biased region" description="Basic and acidic residues" evidence="1">
    <location>
        <begin position="22"/>
        <end position="36"/>
    </location>
</feature>